<evidence type="ECO:0000313" key="3">
    <source>
        <dbReference type="Proteomes" id="UP001396898"/>
    </source>
</evidence>
<feature type="region of interest" description="Disordered" evidence="1">
    <location>
        <begin position="1"/>
        <end position="38"/>
    </location>
</feature>
<gene>
    <name evidence="2" type="ORF">PG991_003413</name>
</gene>
<feature type="compositionally biased region" description="Basic and acidic residues" evidence="1">
    <location>
        <begin position="17"/>
        <end position="38"/>
    </location>
</feature>
<accession>A0ABR1S3D4</accession>
<evidence type="ECO:0008006" key="4">
    <source>
        <dbReference type="Google" id="ProtNLM"/>
    </source>
</evidence>
<evidence type="ECO:0000313" key="2">
    <source>
        <dbReference type="EMBL" id="KAK8026357.1"/>
    </source>
</evidence>
<proteinExistence type="predicted"/>
<organism evidence="2 3">
    <name type="scientific">Apiospora marii</name>
    <dbReference type="NCBI Taxonomy" id="335849"/>
    <lineage>
        <taxon>Eukaryota</taxon>
        <taxon>Fungi</taxon>
        <taxon>Dikarya</taxon>
        <taxon>Ascomycota</taxon>
        <taxon>Pezizomycotina</taxon>
        <taxon>Sordariomycetes</taxon>
        <taxon>Xylariomycetidae</taxon>
        <taxon>Amphisphaeriales</taxon>
        <taxon>Apiosporaceae</taxon>
        <taxon>Apiospora</taxon>
    </lineage>
</organism>
<evidence type="ECO:0000256" key="1">
    <source>
        <dbReference type="SAM" id="MobiDB-lite"/>
    </source>
</evidence>
<protein>
    <recommendedName>
        <fullName evidence="4">HNH nuclease domain-containing protein</fullName>
    </recommendedName>
</protein>
<name>A0ABR1S3D4_9PEZI</name>
<dbReference type="EMBL" id="JAQQWI010000007">
    <property type="protein sequence ID" value="KAK8026357.1"/>
    <property type="molecule type" value="Genomic_DNA"/>
</dbReference>
<comment type="caution">
    <text evidence="2">The sequence shown here is derived from an EMBL/GenBank/DDBJ whole genome shotgun (WGS) entry which is preliminary data.</text>
</comment>
<sequence>MGFFNSSRSSHPKRKRIENGNKKAGSDTPHEVKRVSYDPAPKLKETVCNDLALVPYNGKQESQGHMLEAHNASNNEIIMPTEETAETAGFHNSSLAKLWVHWAEVMQHYAELFEKGIPQDVEANEALAGDFEFMWTKWTPNSSLEDATPRKTGGREAVRCRFLVLNMVYHLRDPLIHGWLWEAATLLHHQSKREGHLEEFVSGDGYSRKFEHYDIWLRYNSLHSTINLNGCVVVALADDAYDVPHVVGVIEIEKFWVGMWRDPVISPSNFRKFFNGDRFAELEYYHTKMKEYILGKKQQGHVWCLRDFAVQRGLDTSLLEQRLMSCFAYLVEMSPVPSISTMDFRGKEAWWEYYGFKCRLYERGVCVAKRPSPSDTAAGVKLLPSCTPSATVHLISNSAYGMGLLEGPNSSVALIEDAPNNPQQDENTELGRGLVTTTTTTTNAMQYIERG</sequence>
<dbReference type="Proteomes" id="UP001396898">
    <property type="component" value="Unassembled WGS sequence"/>
</dbReference>
<keyword evidence="3" id="KW-1185">Reference proteome</keyword>
<reference evidence="2 3" key="1">
    <citation type="submission" date="2023-01" db="EMBL/GenBank/DDBJ databases">
        <title>Analysis of 21 Apiospora genomes using comparative genomics revels a genus with tremendous synthesis potential of carbohydrate active enzymes and secondary metabolites.</title>
        <authorList>
            <person name="Sorensen T."/>
        </authorList>
    </citation>
    <scope>NUCLEOTIDE SEQUENCE [LARGE SCALE GENOMIC DNA]</scope>
    <source>
        <strain evidence="2 3">CBS 20057</strain>
    </source>
</reference>